<protein>
    <submittedName>
        <fullName evidence="1">Uncharacterized protein</fullName>
    </submittedName>
</protein>
<accession>A0ABY3VVG5</accession>
<evidence type="ECO:0000313" key="1">
    <source>
        <dbReference type="EMBL" id="UNF29383.1"/>
    </source>
</evidence>
<gene>
    <name evidence="1" type="ORF">MNL13_00950</name>
</gene>
<organism evidence="1 2">
    <name type="scientific">Bartonella krasnovii</name>
    <dbReference type="NCBI Taxonomy" id="2267275"/>
    <lineage>
        <taxon>Bacteria</taxon>
        <taxon>Pseudomonadati</taxon>
        <taxon>Pseudomonadota</taxon>
        <taxon>Alphaproteobacteria</taxon>
        <taxon>Hyphomicrobiales</taxon>
        <taxon>Bartonellaceae</taxon>
        <taxon>Bartonella</taxon>
    </lineage>
</organism>
<keyword evidence="2" id="KW-1185">Reference proteome</keyword>
<reference evidence="1 2" key="1">
    <citation type="submission" date="2022-02" db="EMBL/GenBank/DDBJ databases">
        <title>Genomic structural plasticity of rodent-associated Bartonella in nature.</title>
        <authorList>
            <person name="Sousa K.C.M."/>
            <person name="Gutierrez R."/>
            <person name="Yahalomi D."/>
            <person name="Shalit T."/>
            <person name="Markus B."/>
            <person name="Nachum-Biala Y."/>
            <person name="Hawlena H."/>
            <person name="Marcos-Hadad E."/>
            <person name="Hazkani-Covo E."/>
            <person name="Neves H.R."/>
            <person name="Covo S."/>
            <person name="Harrus S."/>
        </authorList>
    </citation>
    <scope>NUCLEOTIDE SEQUENCE [LARGE SCALE GENOMIC DNA]</scope>
    <source>
        <strain evidence="1 2">B35_1_2</strain>
    </source>
</reference>
<dbReference type="EMBL" id="CP093033">
    <property type="protein sequence ID" value="UNF29383.1"/>
    <property type="molecule type" value="Genomic_DNA"/>
</dbReference>
<dbReference type="Proteomes" id="UP000829580">
    <property type="component" value="Chromosome"/>
</dbReference>
<dbReference type="RefSeq" id="WP_241439255.1">
    <property type="nucleotide sequence ID" value="NZ_CP093033.1"/>
</dbReference>
<sequence>MPGIRFLGGAYQVLYQEIFPQILLKILQMDVQDEQILAEDILSTIVAVLARNVVQKNAWHEVQKNNKGALHFSFKNWASPLSLMGARYASFTQDLRWKDLTKKINAFCLKDLDLICPSIGKGVSQCLL</sequence>
<evidence type="ECO:0000313" key="2">
    <source>
        <dbReference type="Proteomes" id="UP000829580"/>
    </source>
</evidence>
<proteinExistence type="predicted"/>
<name>A0ABY3VVG5_9HYPH</name>